<reference evidence="1 2" key="1">
    <citation type="submission" date="2019-07" db="EMBL/GenBank/DDBJ databases">
        <title>Whole genome shotgun sequence of Pseudonocardia asaccharolytica NBRC 16224.</title>
        <authorList>
            <person name="Hosoyama A."/>
            <person name="Uohara A."/>
            <person name="Ohji S."/>
            <person name="Ichikawa N."/>
        </authorList>
    </citation>
    <scope>NUCLEOTIDE SEQUENCE [LARGE SCALE GENOMIC DNA]</scope>
    <source>
        <strain evidence="1 2">NBRC 16224</strain>
    </source>
</reference>
<evidence type="ECO:0000313" key="1">
    <source>
        <dbReference type="EMBL" id="GEL16819.1"/>
    </source>
</evidence>
<name>A0A511CW70_9PSEU</name>
<protein>
    <submittedName>
        <fullName evidence="1">Uncharacterized protein</fullName>
    </submittedName>
</protein>
<gene>
    <name evidence="1" type="ORF">PA7_06560</name>
</gene>
<evidence type="ECO:0000313" key="2">
    <source>
        <dbReference type="Proteomes" id="UP000321328"/>
    </source>
</evidence>
<sequence length="92" mass="9591">MPAPALRVDLEVATYPAVVTRALAPVLVGVLGAAPAPVRLRWLDQSAVGRARWLLVDMLADPGDWLVLVPLAAGAVDVIPFSQLVTAAEGGR</sequence>
<dbReference type="Proteomes" id="UP000321328">
    <property type="component" value="Unassembled WGS sequence"/>
</dbReference>
<accession>A0A511CW70</accession>
<dbReference type="EMBL" id="BJVI01000004">
    <property type="protein sequence ID" value="GEL16819.1"/>
    <property type="molecule type" value="Genomic_DNA"/>
</dbReference>
<keyword evidence="2" id="KW-1185">Reference proteome</keyword>
<proteinExistence type="predicted"/>
<dbReference type="AlphaFoldDB" id="A0A511CW70"/>
<comment type="caution">
    <text evidence="1">The sequence shown here is derived from an EMBL/GenBank/DDBJ whole genome shotgun (WGS) entry which is preliminary data.</text>
</comment>
<organism evidence="1 2">
    <name type="scientific">Pseudonocardia asaccharolytica DSM 44247 = NBRC 16224</name>
    <dbReference type="NCBI Taxonomy" id="1123024"/>
    <lineage>
        <taxon>Bacteria</taxon>
        <taxon>Bacillati</taxon>
        <taxon>Actinomycetota</taxon>
        <taxon>Actinomycetes</taxon>
        <taxon>Pseudonocardiales</taxon>
        <taxon>Pseudonocardiaceae</taxon>
        <taxon>Pseudonocardia</taxon>
    </lineage>
</organism>